<name>A0A3T0D278_9FIRM</name>
<dbReference type="EMBL" id="CP034791">
    <property type="protein sequence ID" value="AZT89275.1"/>
    <property type="molecule type" value="Genomic_DNA"/>
</dbReference>
<sequence>MAANPLTGNLLIKLQNGTTSTGKIRVKTLSYDIRPDAQDLDVYQVAQAIASLQTKPLYTIVRQNNFELVY</sequence>
<gene>
    <name evidence="2" type="ORF">ELD05_00465</name>
</gene>
<dbReference type="Pfam" id="PF07872">
    <property type="entry name" value="DUF1659"/>
    <property type="match status" value="1"/>
</dbReference>
<evidence type="ECO:0000313" key="3">
    <source>
        <dbReference type="Proteomes" id="UP000282930"/>
    </source>
</evidence>
<dbReference type="AlphaFoldDB" id="A0A3T0D278"/>
<protein>
    <submittedName>
        <fullName evidence="2">DUF1659 domain-containing protein</fullName>
    </submittedName>
</protein>
<dbReference type="KEGG" id="ccha:ELD05_00465"/>
<accession>A0A3T0D278</accession>
<reference evidence="2 3" key="1">
    <citation type="submission" date="2018-12" db="EMBL/GenBank/DDBJ databases">
        <title>Genome sequence from the cellulolytic species, Caldicellulosiruptor changbaiensis.</title>
        <authorList>
            <person name="Blumer-Schuette S.E."/>
            <person name="Mendoza C."/>
        </authorList>
    </citation>
    <scope>NUCLEOTIDE SEQUENCE [LARGE SCALE GENOMIC DNA]</scope>
    <source>
        <strain evidence="2 3">CBS-Z</strain>
    </source>
</reference>
<dbReference type="InterPro" id="IPR012454">
    <property type="entry name" value="DUF1659"/>
</dbReference>
<organism evidence="2 3">
    <name type="scientific">Caldicellulosiruptor changbaiensis</name>
    <dbReference type="NCBI Taxonomy" id="1222016"/>
    <lineage>
        <taxon>Bacteria</taxon>
        <taxon>Bacillati</taxon>
        <taxon>Bacillota</taxon>
        <taxon>Bacillota incertae sedis</taxon>
        <taxon>Caldicellulosiruptorales</taxon>
        <taxon>Caldicellulosiruptoraceae</taxon>
        <taxon>Caldicellulosiruptor</taxon>
    </lineage>
</organism>
<evidence type="ECO:0000259" key="1">
    <source>
        <dbReference type="Pfam" id="PF07872"/>
    </source>
</evidence>
<feature type="domain" description="DUF1659" evidence="1">
    <location>
        <begin position="3"/>
        <end position="69"/>
    </location>
</feature>
<dbReference type="RefSeq" id="WP_127350897.1">
    <property type="nucleotide sequence ID" value="NZ_CP034791.1"/>
</dbReference>
<proteinExistence type="predicted"/>
<evidence type="ECO:0000313" key="2">
    <source>
        <dbReference type="EMBL" id="AZT89275.1"/>
    </source>
</evidence>
<keyword evidence="3" id="KW-1185">Reference proteome</keyword>
<dbReference type="Proteomes" id="UP000282930">
    <property type="component" value="Chromosome"/>
</dbReference>